<organism evidence="1 2">
    <name type="scientific">Halanaerobium praevalens (strain ATCC 33744 / DSM 2228 / GSL)</name>
    <dbReference type="NCBI Taxonomy" id="572479"/>
    <lineage>
        <taxon>Bacteria</taxon>
        <taxon>Bacillati</taxon>
        <taxon>Bacillota</taxon>
        <taxon>Clostridia</taxon>
        <taxon>Halanaerobiales</taxon>
        <taxon>Halanaerobiaceae</taxon>
        <taxon>Halanaerobium</taxon>
    </lineage>
</organism>
<dbReference type="PANTHER" id="PTHR43611:SF3">
    <property type="entry name" value="FLAVIN MONONUCLEOTIDE HYDROLASE 1, CHLOROPLATIC"/>
    <property type="match status" value="1"/>
</dbReference>
<dbReference type="PRINTS" id="PR00413">
    <property type="entry name" value="HADHALOGNASE"/>
</dbReference>
<dbReference type="EMBL" id="CP002175">
    <property type="protein sequence ID" value="ADO76642.1"/>
    <property type="molecule type" value="Genomic_DNA"/>
</dbReference>
<dbReference type="Gene3D" id="3.40.50.1000">
    <property type="entry name" value="HAD superfamily/HAD-like"/>
    <property type="match status" value="1"/>
</dbReference>
<dbReference type="AlphaFoldDB" id="E3DP91"/>
<dbReference type="NCBIfam" id="TIGR01549">
    <property type="entry name" value="HAD-SF-IA-v1"/>
    <property type="match status" value="1"/>
</dbReference>
<dbReference type="GO" id="GO:0016787">
    <property type="term" value="F:hydrolase activity"/>
    <property type="evidence" value="ECO:0007669"/>
    <property type="project" value="UniProtKB-KW"/>
</dbReference>
<dbReference type="OrthoDB" id="9797415at2"/>
<dbReference type="HOGENOM" id="CLU_045011_9_1_9"/>
<evidence type="ECO:0000313" key="1">
    <source>
        <dbReference type="EMBL" id="ADO76642.1"/>
    </source>
</evidence>
<dbReference type="InterPro" id="IPR036412">
    <property type="entry name" value="HAD-like_sf"/>
</dbReference>
<dbReference type="CDD" id="cd02603">
    <property type="entry name" value="HAD_sEH-N_like"/>
    <property type="match status" value="1"/>
</dbReference>
<dbReference type="NCBIfam" id="TIGR01509">
    <property type="entry name" value="HAD-SF-IA-v3"/>
    <property type="match status" value="1"/>
</dbReference>
<dbReference type="PANTHER" id="PTHR43611">
    <property type="entry name" value="ALPHA-D-GLUCOSE 1-PHOSPHATE PHOSPHATASE"/>
    <property type="match status" value="1"/>
</dbReference>
<dbReference type="STRING" id="572479.Hprae_0488"/>
<dbReference type="InterPro" id="IPR006439">
    <property type="entry name" value="HAD-SF_hydro_IA"/>
</dbReference>
<keyword evidence="1" id="KW-0378">Hydrolase</keyword>
<dbReference type="Proteomes" id="UP000006866">
    <property type="component" value="Chromosome"/>
</dbReference>
<dbReference type="SUPFAM" id="SSF56784">
    <property type="entry name" value="HAD-like"/>
    <property type="match status" value="1"/>
</dbReference>
<dbReference type="SFLD" id="SFLDS00003">
    <property type="entry name" value="Haloacid_Dehalogenase"/>
    <property type="match status" value="1"/>
</dbReference>
<dbReference type="eggNOG" id="COG1011">
    <property type="taxonomic scope" value="Bacteria"/>
</dbReference>
<dbReference type="Gene3D" id="1.10.150.240">
    <property type="entry name" value="Putative phosphatase, domain 2"/>
    <property type="match status" value="1"/>
</dbReference>
<proteinExistence type="predicted"/>
<dbReference type="Pfam" id="PF00702">
    <property type="entry name" value="Hydrolase"/>
    <property type="match status" value="1"/>
</dbReference>
<dbReference type="InterPro" id="IPR023198">
    <property type="entry name" value="PGP-like_dom2"/>
</dbReference>
<dbReference type="KEGG" id="hpk:Hprae_0488"/>
<reference evidence="1 2" key="2">
    <citation type="journal article" date="2011" name="Stand. Genomic Sci.">
        <title>Complete genome sequence of the extremely halophilic Halanaerobium praevalens type strain (GSL).</title>
        <authorList>
            <person name="Ivanova N."/>
            <person name="Sikorski J."/>
            <person name="Chertkov O."/>
            <person name="Nolan M."/>
            <person name="Lucas S."/>
            <person name="Hammon N."/>
            <person name="Deshpande S."/>
            <person name="Cheng J.F."/>
            <person name="Tapia R."/>
            <person name="Han C."/>
            <person name="Goodwin L."/>
            <person name="Pitluck S."/>
            <person name="Huntemann M."/>
            <person name="Liolios K."/>
            <person name="Pagani I."/>
            <person name="Mavromatis K."/>
            <person name="Ovchinikova G."/>
            <person name="Pati A."/>
            <person name="Chen A."/>
            <person name="Palaniappan K."/>
            <person name="Land M."/>
            <person name="Hauser L."/>
            <person name="Brambilla E.M."/>
            <person name="Kannan K.P."/>
            <person name="Rohde M."/>
            <person name="Tindall B.J."/>
            <person name="Goker M."/>
            <person name="Detter J.C."/>
            <person name="Woyke T."/>
            <person name="Bristow J."/>
            <person name="Eisen J.A."/>
            <person name="Markowitz V."/>
            <person name="Hugenholtz P."/>
            <person name="Kyrpides N.C."/>
            <person name="Klenk H.P."/>
            <person name="Lapidus A."/>
        </authorList>
    </citation>
    <scope>NUCLEOTIDE SEQUENCE [LARGE SCALE GENOMIC DNA]</scope>
    <source>
        <strain evidence="2">ATCC 33744 / DSM 2228 / GSL</strain>
    </source>
</reference>
<dbReference type="PATRIC" id="fig|572479.3.peg.492"/>
<name>E3DP91_HALPG</name>
<sequence>MIKNIIFDLGNVLLDFDPESYLKDLGYQEKLKSKLKKSVFETEEWLLLDKGLIKEREAVKIWKRKNPNLKNEIENTIIGWEEILKLKQDSLEIVKDLVVQDYNLYILSNFPEKAFTYINSKYDFFKYFKGQVISYQVKMIKPDLKIYQHLLESFNLKAEETLFIDDSKENIEAALQAGIRGLQFKDAINLKEKLNALL</sequence>
<dbReference type="SFLD" id="SFLDG01129">
    <property type="entry name" value="C1.5:_HAD__Beta-PGM__Phosphata"/>
    <property type="match status" value="1"/>
</dbReference>
<reference evidence="2" key="1">
    <citation type="submission" date="2010-10" db="EMBL/GenBank/DDBJ databases">
        <title>The complete genome of Halanaerobium praevalens DSM 2228.</title>
        <authorList>
            <consortium name="US DOE Joint Genome Institute (JGI-PGF)"/>
            <person name="Lucas S."/>
            <person name="Copeland A."/>
            <person name="Lapidus A."/>
            <person name="Glavina del Rio T."/>
            <person name="Dalin E."/>
            <person name="Tice H."/>
            <person name="Bruce D."/>
            <person name="Goodwin L."/>
            <person name="Pitluck S."/>
            <person name="Kyrpides N."/>
            <person name="Mavromatis K."/>
            <person name="Ivanova N."/>
            <person name="Ovchinnikova G."/>
            <person name="Chertkov O."/>
            <person name="Detter J.C."/>
            <person name="Han C."/>
            <person name="Larimer F."/>
            <person name="Land M."/>
            <person name="Hauser L."/>
            <person name="Markowitz V."/>
            <person name="Cheng J.-F."/>
            <person name="Hugenholtz P."/>
            <person name="Woyke T."/>
            <person name="Wu D."/>
            <person name="Tindall B."/>
            <person name="Pomrenke H.G."/>
            <person name="Brambilla E."/>
            <person name="Klenk H.-P."/>
            <person name="Eisen J.A."/>
        </authorList>
    </citation>
    <scope>NUCLEOTIDE SEQUENCE [LARGE SCALE GENOMIC DNA]</scope>
    <source>
        <strain evidence="2">ATCC 33744 / DSM 2228 / GSL</strain>
    </source>
</reference>
<keyword evidence="2" id="KW-1185">Reference proteome</keyword>
<accession>E3DP91</accession>
<dbReference type="RefSeq" id="WP_014552675.1">
    <property type="nucleotide sequence ID" value="NC_017455.1"/>
</dbReference>
<gene>
    <name evidence="1" type="ordered locus">Hprae_0488</name>
</gene>
<evidence type="ECO:0000313" key="2">
    <source>
        <dbReference type="Proteomes" id="UP000006866"/>
    </source>
</evidence>
<protein>
    <submittedName>
        <fullName evidence="1">HAD-superfamily hydrolase, subfamily IA, variant 3</fullName>
    </submittedName>
</protein>
<dbReference type="InterPro" id="IPR023214">
    <property type="entry name" value="HAD_sf"/>
</dbReference>